<keyword evidence="2" id="KW-0812">Transmembrane</keyword>
<evidence type="ECO:0000259" key="3">
    <source>
        <dbReference type="Pfam" id="PF13559"/>
    </source>
</evidence>
<reference evidence="4 5" key="1">
    <citation type="submission" date="2017-10" db="EMBL/GenBank/DDBJ databases">
        <title>Sequencing the genomes of 1000 actinobacteria strains.</title>
        <authorList>
            <person name="Klenk H.-P."/>
        </authorList>
    </citation>
    <scope>NUCLEOTIDE SEQUENCE [LARGE SCALE GENOMIC DNA]</scope>
    <source>
        <strain evidence="4 5">DSM 21574</strain>
    </source>
</reference>
<comment type="caution">
    <text evidence="4">The sequence shown here is derived from an EMBL/GenBank/DDBJ whole genome shotgun (WGS) entry which is preliminary data.</text>
</comment>
<proteinExistence type="predicted"/>
<gene>
    <name evidence="4" type="ORF">ATL41_2394</name>
</gene>
<evidence type="ECO:0000256" key="1">
    <source>
        <dbReference type="SAM" id="MobiDB-lite"/>
    </source>
</evidence>
<keyword evidence="5" id="KW-1185">Reference proteome</keyword>
<protein>
    <submittedName>
        <fullName evidence="4">Uncharacterized protein DUF4129</fullName>
    </submittedName>
</protein>
<evidence type="ECO:0000313" key="5">
    <source>
        <dbReference type="Proteomes" id="UP000221394"/>
    </source>
</evidence>
<keyword evidence="2" id="KW-0472">Membrane</keyword>
<feature type="region of interest" description="Disordered" evidence="1">
    <location>
        <begin position="215"/>
        <end position="237"/>
    </location>
</feature>
<accession>A0A2A9EF12</accession>
<feature type="transmembrane region" description="Helical" evidence="2">
    <location>
        <begin position="69"/>
        <end position="91"/>
    </location>
</feature>
<keyword evidence="2" id="KW-1133">Transmembrane helix</keyword>
<dbReference type="AlphaFoldDB" id="A0A2A9EF12"/>
<dbReference type="Proteomes" id="UP000221394">
    <property type="component" value="Unassembled WGS sequence"/>
</dbReference>
<name>A0A2A9EF12_9MICO</name>
<dbReference type="EMBL" id="PDJH01000001">
    <property type="protein sequence ID" value="PFG37627.1"/>
    <property type="molecule type" value="Genomic_DNA"/>
</dbReference>
<evidence type="ECO:0000313" key="4">
    <source>
        <dbReference type="EMBL" id="PFG37627.1"/>
    </source>
</evidence>
<evidence type="ECO:0000256" key="2">
    <source>
        <dbReference type="SAM" id="Phobius"/>
    </source>
</evidence>
<organism evidence="4 5">
    <name type="scientific">Flavimobilis soli</name>
    <dbReference type="NCBI Taxonomy" id="442709"/>
    <lineage>
        <taxon>Bacteria</taxon>
        <taxon>Bacillati</taxon>
        <taxon>Actinomycetota</taxon>
        <taxon>Actinomycetes</taxon>
        <taxon>Micrococcales</taxon>
        <taxon>Jonesiaceae</taxon>
        <taxon>Flavimobilis</taxon>
    </lineage>
</organism>
<dbReference type="InterPro" id="IPR025403">
    <property type="entry name" value="TgpA-like_C"/>
</dbReference>
<feature type="domain" description="Protein-glutamine gamma-glutamyltransferase-like C-terminal" evidence="3">
    <location>
        <begin position="138"/>
        <end position="207"/>
    </location>
</feature>
<dbReference type="Pfam" id="PF13559">
    <property type="entry name" value="DUF4129"/>
    <property type="match status" value="1"/>
</dbReference>
<sequence>MDLGSLRSPAADLFVSVPVDPDRETARRMLVEELGKPAYRDSKGILQRVIEWIGKRLADLASLGGDLSATWIAITVMAVVLLIAAIALVVAGPVRRRRAAQTVGGVLARDDVRTAAQIRASSDAATANGDLALATVERFRAIVRSLEERALLDEVPSRTAEEAAADAGAFFPTHATAILDAARLFDAVLYGHRPVDAPGLARVVALDSALAQTRPLRSHDDAPGAPLVSLGRTGAQP</sequence>
<dbReference type="OrthoDB" id="3389322at2"/>